<reference evidence="1 2" key="1">
    <citation type="journal article" date="2015" name="Int. J. Syst. Evol. Microbiol.">
        <title>Bacillus glycinifermentans sp. nov., isolated from fermented soybean paste.</title>
        <authorList>
            <person name="Kim S.J."/>
            <person name="Dunlap C.A."/>
            <person name="Kwon S.W."/>
            <person name="Rooney A.P."/>
        </authorList>
    </citation>
    <scope>NUCLEOTIDE SEQUENCE [LARGE SCALE GENOMIC DNA]</scope>
    <source>
        <strain evidence="1 2">GO-13</strain>
    </source>
</reference>
<dbReference type="OrthoDB" id="9794226at2"/>
<protein>
    <submittedName>
        <fullName evidence="1">Uncharacterized protein</fullName>
    </submittedName>
</protein>
<dbReference type="EMBL" id="LECW02000001">
    <property type="protein sequence ID" value="KRT95836.1"/>
    <property type="molecule type" value="Genomic_DNA"/>
</dbReference>
<dbReference type="PATRIC" id="fig|1664069.3.peg.1498"/>
<dbReference type="InterPro" id="IPR036188">
    <property type="entry name" value="FAD/NAD-bd_sf"/>
</dbReference>
<dbReference type="Proteomes" id="UP000036168">
    <property type="component" value="Unassembled WGS sequence"/>
</dbReference>
<gene>
    <name evidence="1" type="ORF">AB447_201725</name>
</gene>
<evidence type="ECO:0000313" key="2">
    <source>
        <dbReference type="Proteomes" id="UP000036168"/>
    </source>
</evidence>
<dbReference type="Gene3D" id="3.30.9.10">
    <property type="entry name" value="D-Amino Acid Oxidase, subunit A, domain 2"/>
    <property type="match status" value="1"/>
</dbReference>
<dbReference type="Gene3D" id="3.50.50.60">
    <property type="entry name" value="FAD/NAD(P)-binding domain"/>
    <property type="match status" value="1"/>
</dbReference>
<name>A0A0J6EVH7_9BACI</name>
<comment type="caution">
    <text evidence="1">The sequence shown here is derived from an EMBL/GenBank/DDBJ whole genome shotgun (WGS) entry which is preliminary data.</text>
</comment>
<evidence type="ECO:0000313" key="1">
    <source>
        <dbReference type="EMBL" id="KRT95836.1"/>
    </source>
</evidence>
<proteinExistence type="predicted"/>
<accession>A0A0J6H6D7</accession>
<dbReference type="RefSeq" id="WP_048355366.1">
    <property type="nucleotide sequence ID" value="NZ_JBCMNT010000003.1"/>
</dbReference>
<organism evidence="1 2">
    <name type="scientific">Bacillus glycinifermentans</name>
    <dbReference type="NCBI Taxonomy" id="1664069"/>
    <lineage>
        <taxon>Bacteria</taxon>
        <taxon>Bacillati</taxon>
        <taxon>Bacillota</taxon>
        <taxon>Bacilli</taxon>
        <taxon>Bacillales</taxon>
        <taxon>Bacillaceae</taxon>
        <taxon>Bacillus</taxon>
    </lineage>
</organism>
<sequence>MGRFSKGGVGLYTRTADEDFIIDHHPEYPHVSIRIFRALLQVQQCGGGDIKRDEHGWEHEA</sequence>
<accession>A0A0J6EVH7</accession>
<dbReference type="AlphaFoldDB" id="A0A0J6EVH7"/>